<dbReference type="EMBL" id="CP111016">
    <property type="protein sequence ID" value="WAR05520.1"/>
    <property type="molecule type" value="Genomic_DNA"/>
</dbReference>
<keyword evidence="2" id="KW-1185">Reference proteome</keyword>
<organism evidence="1 2">
    <name type="scientific">Mya arenaria</name>
    <name type="common">Soft-shell clam</name>
    <dbReference type="NCBI Taxonomy" id="6604"/>
    <lineage>
        <taxon>Eukaryota</taxon>
        <taxon>Metazoa</taxon>
        <taxon>Spiralia</taxon>
        <taxon>Lophotrochozoa</taxon>
        <taxon>Mollusca</taxon>
        <taxon>Bivalvia</taxon>
        <taxon>Autobranchia</taxon>
        <taxon>Heteroconchia</taxon>
        <taxon>Euheterodonta</taxon>
        <taxon>Imparidentia</taxon>
        <taxon>Neoheterodontei</taxon>
        <taxon>Myida</taxon>
        <taxon>Myoidea</taxon>
        <taxon>Myidae</taxon>
        <taxon>Mya</taxon>
    </lineage>
</organism>
<protein>
    <submittedName>
        <fullName evidence="1">Uncharacterized protein</fullName>
    </submittedName>
</protein>
<dbReference type="Proteomes" id="UP001164746">
    <property type="component" value="Chromosome 5"/>
</dbReference>
<evidence type="ECO:0000313" key="2">
    <source>
        <dbReference type="Proteomes" id="UP001164746"/>
    </source>
</evidence>
<reference evidence="1" key="1">
    <citation type="submission" date="2022-11" db="EMBL/GenBank/DDBJ databases">
        <title>Centuries of genome instability and evolution in soft-shell clam transmissible cancer (bioRxiv).</title>
        <authorList>
            <person name="Hart S.F.M."/>
            <person name="Yonemitsu M.A."/>
            <person name="Giersch R.M."/>
            <person name="Beal B.F."/>
            <person name="Arriagada G."/>
            <person name="Davis B.W."/>
            <person name="Ostrander E.A."/>
            <person name="Goff S.P."/>
            <person name="Metzger M.J."/>
        </authorList>
    </citation>
    <scope>NUCLEOTIDE SEQUENCE</scope>
    <source>
        <strain evidence="1">MELC-2E11</strain>
        <tissue evidence="1">Siphon/mantle</tissue>
    </source>
</reference>
<gene>
    <name evidence="1" type="ORF">MAR_020889</name>
</gene>
<proteinExistence type="predicted"/>
<feature type="non-terminal residue" evidence="1">
    <location>
        <position position="215"/>
    </location>
</feature>
<accession>A0ABY7E6M3</accession>
<evidence type="ECO:0000313" key="1">
    <source>
        <dbReference type="EMBL" id="WAR05520.1"/>
    </source>
</evidence>
<name>A0ABY7E6M3_MYAAR</name>
<sequence length="215" mass="24421">MAALLRSTDQSLKEFGRNVTISEHPLARLMYYFDCICAVMDVDKMEYEGIDSLRKYHEFETLEEDDIDNLVKLCYELSPKALENAIFQDDGMCEDSNNNFFELKTVRNNFLVSESVLIGGIEMDVKKVMTYKICWLMKNWVRPMDYFAARLIRISSGQTSLPGYGNGGFEKHVVQEESSVPGKKPSKKKGKLFGSMKLPTILADSGPVARKVMLS</sequence>